<feature type="transmembrane region" description="Helical" evidence="6">
    <location>
        <begin position="125"/>
        <end position="144"/>
    </location>
</feature>
<reference evidence="7 8" key="1">
    <citation type="submission" date="2024-07" db="EMBL/GenBank/DDBJ databases">
        <title>Novosphingobium kalidii RD2P27.</title>
        <authorList>
            <person name="Sun J.-Q."/>
        </authorList>
    </citation>
    <scope>NUCLEOTIDE SEQUENCE [LARGE SCALE GENOMIC DNA]</scope>
    <source>
        <strain evidence="7 8">RD2P27</strain>
    </source>
</reference>
<comment type="subcellular location">
    <subcellularLocation>
        <location evidence="1">Cell membrane</location>
        <topology evidence="1">Multi-pass membrane protein</topology>
    </subcellularLocation>
</comment>
<protein>
    <submittedName>
        <fullName evidence="7">Cytochrome c oxidase assembly protein</fullName>
    </submittedName>
</protein>
<dbReference type="Proteomes" id="UP001548713">
    <property type="component" value="Unassembled WGS sequence"/>
</dbReference>
<evidence type="ECO:0000256" key="2">
    <source>
        <dbReference type="ARBA" id="ARBA00022475"/>
    </source>
</evidence>
<evidence type="ECO:0000313" key="7">
    <source>
        <dbReference type="EMBL" id="MET1754154.1"/>
    </source>
</evidence>
<dbReference type="RefSeq" id="WP_353982554.1">
    <property type="nucleotide sequence ID" value="NZ_JBEWLY010000004.1"/>
</dbReference>
<dbReference type="EMBL" id="JBEWLY010000004">
    <property type="protein sequence ID" value="MET1754154.1"/>
    <property type="molecule type" value="Genomic_DNA"/>
</dbReference>
<sequence>MPSSIPHNGNAVAVAWQAISTNQEPTSNFSSAMAAQHSIMMTTTAARLWVPYCGAGPTPDELLARWNFDPLLLIGMAGIFAVIWRLSVDSRGRQFLCGSAALAVILFVSPFCALTSALFSARVTHHVLLTAVIAPALVAALPAWRTRWPGSLAVWTGIQTLTFWLWHAPGFYAAALSSDLVYWSMQITLLGTAAGFWAAVRRASSPAAIAALLGATVLMGLLGALITFAGVPLYEPHYFTTAAWNMSPLEDQQLAGLIMWAPSAALYLGAALFVMSRFLKHEEGRIAA</sequence>
<keyword evidence="2" id="KW-1003">Cell membrane</keyword>
<feature type="transmembrane region" description="Helical" evidence="6">
    <location>
        <begin position="151"/>
        <end position="168"/>
    </location>
</feature>
<feature type="transmembrane region" description="Helical" evidence="6">
    <location>
        <begin position="71"/>
        <end position="88"/>
    </location>
</feature>
<gene>
    <name evidence="7" type="ORF">ABVV53_01535</name>
</gene>
<proteinExistence type="predicted"/>
<feature type="transmembrane region" description="Helical" evidence="6">
    <location>
        <begin position="207"/>
        <end position="234"/>
    </location>
</feature>
<keyword evidence="8" id="KW-1185">Reference proteome</keyword>
<dbReference type="InterPro" id="IPR019108">
    <property type="entry name" value="Caa3_assmbl_CtaG-rel"/>
</dbReference>
<feature type="transmembrane region" description="Helical" evidence="6">
    <location>
        <begin position="180"/>
        <end position="200"/>
    </location>
</feature>
<organism evidence="7 8">
    <name type="scientific">Novosphingobium kalidii</name>
    <dbReference type="NCBI Taxonomy" id="3230299"/>
    <lineage>
        <taxon>Bacteria</taxon>
        <taxon>Pseudomonadati</taxon>
        <taxon>Pseudomonadota</taxon>
        <taxon>Alphaproteobacteria</taxon>
        <taxon>Sphingomonadales</taxon>
        <taxon>Sphingomonadaceae</taxon>
        <taxon>Novosphingobium</taxon>
    </lineage>
</organism>
<name>A0ABV2CX26_9SPHN</name>
<keyword evidence="4 6" id="KW-1133">Transmembrane helix</keyword>
<evidence type="ECO:0000256" key="1">
    <source>
        <dbReference type="ARBA" id="ARBA00004651"/>
    </source>
</evidence>
<evidence type="ECO:0000256" key="3">
    <source>
        <dbReference type="ARBA" id="ARBA00022692"/>
    </source>
</evidence>
<evidence type="ECO:0000313" key="8">
    <source>
        <dbReference type="Proteomes" id="UP001548713"/>
    </source>
</evidence>
<comment type="caution">
    <text evidence="7">The sequence shown here is derived from an EMBL/GenBank/DDBJ whole genome shotgun (WGS) entry which is preliminary data.</text>
</comment>
<evidence type="ECO:0000256" key="5">
    <source>
        <dbReference type="ARBA" id="ARBA00023136"/>
    </source>
</evidence>
<keyword evidence="3 6" id="KW-0812">Transmembrane</keyword>
<accession>A0ABV2CX26</accession>
<dbReference type="Pfam" id="PF09678">
    <property type="entry name" value="Caa3_CtaG"/>
    <property type="match status" value="1"/>
</dbReference>
<evidence type="ECO:0000256" key="6">
    <source>
        <dbReference type="SAM" id="Phobius"/>
    </source>
</evidence>
<feature type="transmembrane region" description="Helical" evidence="6">
    <location>
        <begin position="95"/>
        <end position="119"/>
    </location>
</feature>
<evidence type="ECO:0000256" key="4">
    <source>
        <dbReference type="ARBA" id="ARBA00022989"/>
    </source>
</evidence>
<feature type="transmembrane region" description="Helical" evidence="6">
    <location>
        <begin position="254"/>
        <end position="275"/>
    </location>
</feature>
<keyword evidence="5 6" id="KW-0472">Membrane</keyword>